<evidence type="ECO:0000256" key="1">
    <source>
        <dbReference type="ARBA" id="ARBA00022679"/>
    </source>
</evidence>
<dbReference type="AlphaFoldDB" id="A0A7K4ML21"/>
<comment type="caution">
    <text evidence="3">The sequence shown here is derived from an EMBL/GenBank/DDBJ whole genome shotgun (WGS) entry which is preliminary data.</text>
</comment>
<keyword evidence="1 3" id="KW-0808">Transferase</keyword>
<dbReference type="GO" id="GO:0032259">
    <property type="term" value="P:methylation"/>
    <property type="evidence" value="ECO:0007669"/>
    <property type="project" value="UniProtKB-KW"/>
</dbReference>
<dbReference type="SUPFAM" id="SSF53335">
    <property type="entry name" value="S-adenosyl-L-methionine-dependent methyltransferases"/>
    <property type="match status" value="1"/>
</dbReference>
<accession>A0A7K4ML21</accession>
<dbReference type="Pfam" id="PF08241">
    <property type="entry name" value="Methyltransf_11"/>
    <property type="match status" value="1"/>
</dbReference>
<dbReference type="PANTHER" id="PTHR44068:SF11">
    <property type="entry name" value="GERANYL DIPHOSPHATE 2-C-METHYLTRANSFERASE"/>
    <property type="match status" value="1"/>
</dbReference>
<dbReference type="EMBL" id="JACATK010000005">
    <property type="protein sequence ID" value="NWJ29663.1"/>
    <property type="molecule type" value="Genomic_DNA"/>
</dbReference>
<keyword evidence="3" id="KW-0489">Methyltransferase</keyword>
<evidence type="ECO:0000313" key="3">
    <source>
        <dbReference type="EMBL" id="NWJ29663.1"/>
    </source>
</evidence>
<name>A0A7K4ML21_9ARCH</name>
<feature type="domain" description="Methyltransferase type 11" evidence="2">
    <location>
        <begin position="151"/>
        <end position="245"/>
    </location>
</feature>
<dbReference type="InterPro" id="IPR050447">
    <property type="entry name" value="Erg6_SMT_methyltransf"/>
</dbReference>
<evidence type="ECO:0000313" key="4">
    <source>
        <dbReference type="Proteomes" id="UP000568446"/>
    </source>
</evidence>
<dbReference type="Proteomes" id="UP000568446">
    <property type="component" value="Unassembled WGS sequence"/>
</dbReference>
<dbReference type="CDD" id="cd02440">
    <property type="entry name" value="AdoMet_MTases"/>
    <property type="match status" value="1"/>
</dbReference>
<evidence type="ECO:0000259" key="2">
    <source>
        <dbReference type="Pfam" id="PF08241"/>
    </source>
</evidence>
<protein>
    <submittedName>
        <fullName evidence="3">Class I SAM-dependent methyltransferase</fullName>
    </submittedName>
</protein>
<dbReference type="GO" id="GO:0008757">
    <property type="term" value="F:S-adenosylmethionine-dependent methyltransferase activity"/>
    <property type="evidence" value="ECO:0007669"/>
    <property type="project" value="InterPro"/>
</dbReference>
<dbReference type="Gene3D" id="3.40.50.150">
    <property type="entry name" value="Vaccinia Virus protein VP39"/>
    <property type="match status" value="1"/>
</dbReference>
<organism evidence="3 4">
    <name type="scientific">Marine Group I thaumarchaeote</name>
    <dbReference type="NCBI Taxonomy" id="2511932"/>
    <lineage>
        <taxon>Archaea</taxon>
        <taxon>Nitrososphaerota</taxon>
        <taxon>Marine Group I</taxon>
    </lineage>
</organism>
<dbReference type="InterPro" id="IPR029063">
    <property type="entry name" value="SAM-dependent_MTases_sf"/>
</dbReference>
<sequence>MNSELTTIKIKEAYDLLDKLINLAKNAAIHRPYIVVIVLHEYFRNIWPNDPFIQETLSEDRLENIILCLKKSITILEDTEFFGSYFSSEEDLTKIFENDDNNENELTQTVYGNLWKMLNDDYVNNESKNVLVNLFEKNDQNVTILKDKHILDMGCGSGRFTIALAQLGAKMVTGIDLGKTGILVGRKVSEKLNLQNIKFLEGNVTSLPFENDSFDFVFSKGVLHHTGNLEKGLDEYYRVLKKGGKGFLYLYGSGGLFWTSRIKMREVMKLIPMNYTINMLNILGMPSKRYVFVDSWYVPIEEHVKRQWLENYLKSQNYSHIQKVEHTGTIDINSMSNQPYSKELWGDGELRYFLTK</sequence>
<proteinExistence type="predicted"/>
<dbReference type="PANTHER" id="PTHR44068">
    <property type="entry name" value="ZGC:194242"/>
    <property type="match status" value="1"/>
</dbReference>
<gene>
    <name evidence="3" type="ORF">HX850_01920</name>
</gene>
<reference evidence="3 4" key="1">
    <citation type="journal article" date="2019" name="Environ. Microbiol.">
        <title>Genomics insights into ecotype formation of ammonia-oxidizing archaea in the deep ocean.</title>
        <authorList>
            <person name="Wang Y."/>
            <person name="Huang J.M."/>
            <person name="Cui G.J."/>
            <person name="Nunoura T."/>
            <person name="Takaki Y."/>
            <person name="Li W.L."/>
            <person name="Li J."/>
            <person name="Gao Z.M."/>
            <person name="Takai K."/>
            <person name="Zhang A.Q."/>
            <person name="Stepanauskas R."/>
        </authorList>
    </citation>
    <scope>NUCLEOTIDE SEQUENCE [LARGE SCALE GENOMIC DNA]</scope>
    <source>
        <strain evidence="3 4">C4</strain>
    </source>
</reference>
<dbReference type="InterPro" id="IPR013216">
    <property type="entry name" value="Methyltransf_11"/>
</dbReference>